<gene>
    <name evidence="3" type="ORF">Cgig2_007816</name>
</gene>
<feature type="compositionally biased region" description="Polar residues" evidence="2">
    <location>
        <begin position="64"/>
        <end position="78"/>
    </location>
</feature>
<feature type="compositionally biased region" description="Polar residues" evidence="2">
    <location>
        <begin position="90"/>
        <end position="99"/>
    </location>
</feature>
<protein>
    <submittedName>
        <fullName evidence="3">Uncharacterized protein</fullName>
    </submittedName>
</protein>
<feature type="region of interest" description="Disordered" evidence="2">
    <location>
        <begin position="1"/>
        <end position="119"/>
    </location>
</feature>
<evidence type="ECO:0000256" key="1">
    <source>
        <dbReference type="SAM" id="Coils"/>
    </source>
</evidence>
<sequence>MASTKKMGKHTFVPPDTLGMKQSQGLKQSLLQPSSSRNKHSHNGSPSVHEEENISYAAGEKGTPSVNMHNDTNFNTGVNEDDHLTPLQPHGSTDKSVCTPSLDEEGREDEEGRQDERTLDPNIKQFIGLNFGIYVVYFYAYEFGMKPKDVRGPLPTRAAIQAMLRKKEKENIALHKRIDDMENAHKNDMDKLEDQVRMLANLVMTNQQTSMKSGANTGSYQDDV</sequence>
<keyword evidence="4" id="KW-1185">Reference proteome</keyword>
<feature type="compositionally biased region" description="Low complexity" evidence="2">
    <location>
        <begin position="22"/>
        <end position="36"/>
    </location>
</feature>
<dbReference type="AlphaFoldDB" id="A0A9Q1GTQ8"/>
<proteinExistence type="predicted"/>
<dbReference type="EMBL" id="JAKOGI010001546">
    <property type="protein sequence ID" value="KAJ8425094.1"/>
    <property type="molecule type" value="Genomic_DNA"/>
</dbReference>
<feature type="coiled-coil region" evidence="1">
    <location>
        <begin position="164"/>
        <end position="202"/>
    </location>
</feature>
<feature type="compositionally biased region" description="Acidic residues" evidence="2">
    <location>
        <begin position="102"/>
        <end position="113"/>
    </location>
</feature>
<keyword evidence="1" id="KW-0175">Coiled coil</keyword>
<reference evidence="3" key="1">
    <citation type="submission" date="2022-04" db="EMBL/GenBank/DDBJ databases">
        <title>Carnegiea gigantea Genome sequencing and assembly v2.</title>
        <authorList>
            <person name="Copetti D."/>
            <person name="Sanderson M.J."/>
            <person name="Burquez A."/>
            <person name="Wojciechowski M.F."/>
        </authorList>
    </citation>
    <scope>NUCLEOTIDE SEQUENCE</scope>
    <source>
        <strain evidence="3">SGP5-SGP5p</strain>
        <tissue evidence="3">Aerial part</tissue>
    </source>
</reference>
<comment type="caution">
    <text evidence="3">The sequence shown here is derived from an EMBL/GenBank/DDBJ whole genome shotgun (WGS) entry which is preliminary data.</text>
</comment>
<dbReference type="Proteomes" id="UP001153076">
    <property type="component" value="Unassembled WGS sequence"/>
</dbReference>
<accession>A0A9Q1GTQ8</accession>
<evidence type="ECO:0000313" key="3">
    <source>
        <dbReference type="EMBL" id="KAJ8425094.1"/>
    </source>
</evidence>
<name>A0A9Q1GTQ8_9CARY</name>
<evidence type="ECO:0000256" key="2">
    <source>
        <dbReference type="SAM" id="MobiDB-lite"/>
    </source>
</evidence>
<organism evidence="3 4">
    <name type="scientific">Carnegiea gigantea</name>
    <dbReference type="NCBI Taxonomy" id="171969"/>
    <lineage>
        <taxon>Eukaryota</taxon>
        <taxon>Viridiplantae</taxon>
        <taxon>Streptophyta</taxon>
        <taxon>Embryophyta</taxon>
        <taxon>Tracheophyta</taxon>
        <taxon>Spermatophyta</taxon>
        <taxon>Magnoliopsida</taxon>
        <taxon>eudicotyledons</taxon>
        <taxon>Gunneridae</taxon>
        <taxon>Pentapetalae</taxon>
        <taxon>Caryophyllales</taxon>
        <taxon>Cactineae</taxon>
        <taxon>Cactaceae</taxon>
        <taxon>Cactoideae</taxon>
        <taxon>Echinocereeae</taxon>
        <taxon>Carnegiea</taxon>
    </lineage>
</organism>
<evidence type="ECO:0000313" key="4">
    <source>
        <dbReference type="Proteomes" id="UP001153076"/>
    </source>
</evidence>